<reference evidence="1" key="1">
    <citation type="submission" date="2019-08" db="EMBL/GenBank/DDBJ databases">
        <title>Genome sequence of Clostridiales bacterium MT110.</title>
        <authorList>
            <person name="Cao J."/>
        </authorList>
    </citation>
    <scope>NUCLEOTIDE SEQUENCE</scope>
    <source>
        <strain evidence="1">MT110</strain>
    </source>
</reference>
<dbReference type="EMBL" id="CP042469">
    <property type="protein sequence ID" value="QOX65361.1"/>
    <property type="molecule type" value="Genomic_DNA"/>
</dbReference>
<dbReference type="Proteomes" id="UP000594014">
    <property type="component" value="Chromosome"/>
</dbReference>
<organism evidence="1 2">
    <name type="scientific">Anoxybacterium hadale</name>
    <dbReference type="NCBI Taxonomy" id="3408580"/>
    <lineage>
        <taxon>Bacteria</taxon>
        <taxon>Bacillati</taxon>
        <taxon>Bacillota</taxon>
        <taxon>Clostridia</taxon>
        <taxon>Peptostreptococcales</taxon>
        <taxon>Anaerovoracaceae</taxon>
        <taxon>Anoxybacterium</taxon>
    </lineage>
</organism>
<name>A0ACD1AG15_9FIRM</name>
<gene>
    <name evidence="1" type="ORF">FRZ06_19380</name>
</gene>
<evidence type="ECO:0000313" key="2">
    <source>
        <dbReference type="Proteomes" id="UP000594014"/>
    </source>
</evidence>
<evidence type="ECO:0000313" key="1">
    <source>
        <dbReference type="EMBL" id="QOX65361.1"/>
    </source>
</evidence>
<accession>A0ACD1AG15</accession>
<keyword evidence="1" id="KW-0418">Kinase</keyword>
<keyword evidence="1" id="KW-0808">Transferase</keyword>
<proteinExistence type="predicted"/>
<sequence length="170" mass="18861">MKNIVLIGMPGCGKSTVGVILAKIMGFHFIDADLLIQEREGKLLTEILEDDGPEAFNQIENEVNLQIGGSNTVVATGGSVVYGKEAMEHYRETAIVVYLQLPFDEIECRLGDITERGISMKEGQTLRTIYEERIPLYEQYGHLKIDTLGLDIKDAAQKIKETVKLSMPSS</sequence>
<protein>
    <submittedName>
        <fullName evidence="1">Shikimate kinase</fullName>
    </submittedName>
</protein>
<keyword evidence="2" id="KW-1185">Reference proteome</keyword>